<dbReference type="AlphaFoldDB" id="A0AAD4GDT0"/>
<evidence type="ECO:0000313" key="2">
    <source>
        <dbReference type="EMBL" id="KAF8439336.1"/>
    </source>
</evidence>
<accession>A0AAD4GDT0</accession>
<dbReference type="EMBL" id="WHUW01000014">
    <property type="protein sequence ID" value="KAF8439336.1"/>
    <property type="molecule type" value="Genomic_DNA"/>
</dbReference>
<name>A0AAD4GDT0_BOLED</name>
<feature type="compositionally biased region" description="Polar residues" evidence="1">
    <location>
        <begin position="77"/>
        <end position="90"/>
    </location>
</feature>
<proteinExistence type="predicted"/>
<organism evidence="2 3">
    <name type="scientific">Boletus edulis BED1</name>
    <dbReference type="NCBI Taxonomy" id="1328754"/>
    <lineage>
        <taxon>Eukaryota</taxon>
        <taxon>Fungi</taxon>
        <taxon>Dikarya</taxon>
        <taxon>Basidiomycota</taxon>
        <taxon>Agaricomycotina</taxon>
        <taxon>Agaricomycetes</taxon>
        <taxon>Agaricomycetidae</taxon>
        <taxon>Boletales</taxon>
        <taxon>Boletineae</taxon>
        <taxon>Boletaceae</taxon>
        <taxon>Boletoideae</taxon>
        <taxon>Boletus</taxon>
    </lineage>
</organism>
<keyword evidence="3" id="KW-1185">Reference proteome</keyword>
<reference evidence="2" key="2">
    <citation type="journal article" date="2020" name="Nat. Commun.">
        <title>Large-scale genome sequencing of mycorrhizal fungi provides insights into the early evolution of symbiotic traits.</title>
        <authorList>
            <person name="Miyauchi S."/>
            <person name="Kiss E."/>
            <person name="Kuo A."/>
            <person name="Drula E."/>
            <person name="Kohler A."/>
            <person name="Sanchez-Garcia M."/>
            <person name="Morin E."/>
            <person name="Andreopoulos B."/>
            <person name="Barry K.W."/>
            <person name="Bonito G."/>
            <person name="Buee M."/>
            <person name="Carver A."/>
            <person name="Chen C."/>
            <person name="Cichocki N."/>
            <person name="Clum A."/>
            <person name="Culley D."/>
            <person name="Crous P.W."/>
            <person name="Fauchery L."/>
            <person name="Girlanda M."/>
            <person name="Hayes R.D."/>
            <person name="Keri Z."/>
            <person name="LaButti K."/>
            <person name="Lipzen A."/>
            <person name="Lombard V."/>
            <person name="Magnuson J."/>
            <person name="Maillard F."/>
            <person name="Murat C."/>
            <person name="Nolan M."/>
            <person name="Ohm R.A."/>
            <person name="Pangilinan J."/>
            <person name="Pereira M.F."/>
            <person name="Perotto S."/>
            <person name="Peter M."/>
            <person name="Pfister S."/>
            <person name="Riley R."/>
            <person name="Sitrit Y."/>
            <person name="Stielow J.B."/>
            <person name="Szollosi G."/>
            <person name="Zifcakova L."/>
            <person name="Stursova M."/>
            <person name="Spatafora J.W."/>
            <person name="Tedersoo L."/>
            <person name="Vaario L.M."/>
            <person name="Yamada A."/>
            <person name="Yan M."/>
            <person name="Wang P."/>
            <person name="Xu J."/>
            <person name="Bruns T."/>
            <person name="Baldrian P."/>
            <person name="Vilgalys R."/>
            <person name="Dunand C."/>
            <person name="Henrissat B."/>
            <person name="Grigoriev I.V."/>
            <person name="Hibbett D."/>
            <person name="Nagy L.G."/>
            <person name="Martin F.M."/>
        </authorList>
    </citation>
    <scope>NUCLEOTIDE SEQUENCE</scope>
    <source>
        <strain evidence="2">BED1</strain>
    </source>
</reference>
<reference evidence="2" key="1">
    <citation type="submission" date="2019-10" db="EMBL/GenBank/DDBJ databases">
        <authorList>
            <consortium name="DOE Joint Genome Institute"/>
            <person name="Kuo A."/>
            <person name="Miyauchi S."/>
            <person name="Kiss E."/>
            <person name="Drula E."/>
            <person name="Kohler A."/>
            <person name="Sanchez-Garcia M."/>
            <person name="Andreopoulos B."/>
            <person name="Barry K.W."/>
            <person name="Bonito G."/>
            <person name="Buee M."/>
            <person name="Carver A."/>
            <person name="Chen C."/>
            <person name="Cichocki N."/>
            <person name="Clum A."/>
            <person name="Culley D."/>
            <person name="Crous P.W."/>
            <person name="Fauchery L."/>
            <person name="Girlanda M."/>
            <person name="Hayes R."/>
            <person name="Keri Z."/>
            <person name="LaButti K."/>
            <person name="Lipzen A."/>
            <person name="Lombard V."/>
            <person name="Magnuson J."/>
            <person name="Maillard F."/>
            <person name="Morin E."/>
            <person name="Murat C."/>
            <person name="Nolan M."/>
            <person name="Ohm R."/>
            <person name="Pangilinan J."/>
            <person name="Pereira M."/>
            <person name="Perotto S."/>
            <person name="Peter M."/>
            <person name="Riley R."/>
            <person name="Sitrit Y."/>
            <person name="Stielow B."/>
            <person name="Szollosi G."/>
            <person name="Zifcakova L."/>
            <person name="Stursova M."/>
            <person name="Spatafora J.W."/>
            <person name="Tedersoo L."/>
            <person name="Vaario L.-M."/>
            <person name="Yamada A."/>
            <person name="Yan M."/>
            <person name="Wang P."/>
            <person name="Xu J."/>
            <person name="Bruns T."/>
            <person name="Baldrian P."/>
            <person name="Vilgalys R."/>
            <person name="Henrissat B."/>
            <person name="Grigoriev I.V."/>
            <person name="Hibbett D."/>
            <person name="Nagy L.G."/>
            <person name="Martin F.M."/>
        </authorList>
    </citation>
    <scope>NUCLEOTIDE SEQUENCE</scope>
    <source>
        <strain evidence="2">BED1</strain>
    </source>
</reference>
<evidence type="ECO:0000313" key="3">
    <source>
        <dbReference type="Proteomes" id="UP001194468"/>
    </source>
</evidence>
<feature type="region of interest" description="Disordered" evidence="1">
    <location>
        <begin position="69"/>
        <end position="181"/>
    </location>
</feature>
<sequence>MDVAMSMTRCVDQGWVCHVSQSKSNKLWGACTPCKLRKHGCSAIRGKSRVVKRISDKRNDCEKESILSRLRPRKSDSTTSAFKQASSSNRPARPTDPIKIGPVEGMWKWQKRAERAATAHQHSSTPSGPQSPSRSLSSESDPITYGFSATRASMTSSTPKRELADKSVGTDGEPLGGLNPQESEFLQGLVSLILQTIQAHQSRLAGVKKEDQVIKQL</sequence>
<dbReference type="Proteomes" id="UP001194468">
    <property type="component" value="Unassembled WGS sequence"/>
</dbReference>
<gene>
    <name evidence="2" type="ORF">L210DRAFT_2211288</name>
</gene>
<feature type="compositionally biased region" description="Low complexity" evidence="1">
    <location>
        <begin position="126"/>
        <end position="142"/>
    </location>
</feature>
<comment type="caution">
    <text evidence="2">The sequence shown here is derived from an EMBL/GenBank/DDBJ whole genome shotgun (WGS) entry which is preliminary data.</text>
</comment>
<protein>
    <submittedName>
        <fullName evidence="2">Uncharacterized protein</fullName>
    </submittedName>
</protein>
<evidence type="ECO:0000256" key="1">
    <source>
        <dbReference type="SAM" id="MobiDB-lite"/>
    </source>
</evidence>